<protein>
    <recommendedName>
        <fullName evidence="7">G-protein coupled receptors family 1 profile domain-containing protein</fullName>
    </recommendedName>
</protein>
<name>A0A8H3QMF4_9GLOM</name>
<evidence type="ECO:0000259" key="7">
    <source>
        <dbReference type="PROSITE" id="PS50262"/>
    </source>
</evidence>
<feature type="compositionally biased region" description="Polar residues" evidence="5">
    <location>
        <begin position="287"/>
        <end position="296"/>
    </location>
</feature>
<dbReference type="Proteomes" id="UP000615446">
    <property type="component" value="Unassembled WGS sequence"/>
</dbReference>
<dbReference type="EMBL" id="BLAL01000086">
    <property type="protein sequence ID" value="GES84816.1"/>
    <property type="molecule type" value="Genomic_DNA"/>
</dbReference>
<dbReference type="PANTHER" id="PTHR23112:SF0">
    <property type="entry name" value="TRANSMEMBRANE PROTEIN 116"/>
    <property type="match status" value="1"/>
</dbReference>
<dbReference type="OrthoDB" id="2357963at2759"/>
<dbReference type="AlphaFoldDB" id="A0A8H3QMF4"/>
<feature type="transmembrane region" description="Helical" evidence="6">
    <location>
        <begin position="7"/>
        <end position="29"/>
    </location>
</feature>
<feature type="transmembrane region" description="Helical" evidence="6">
    <location>
        <begin position="83"/>
        <end position="102"/>
    </location>
</feature>
<evidence type="ECO:0000256" key="4">
    <source>
        <dbReference type="ARBA" id="ARBA00023136"/>
    </source>
</evidence>
<evidence type="ECO:0000256" key="2">
    <source>
        <dbReference type="ARBA" id="ARBA00022692"/>
    </source>
</evidence>
<gene>
    <name evidence="8" type="ORF">RCL2_001190900</name>
</gene>
<evidence type="ECO:0000256" key="3">
    <source>
        <dbReference type="ARBA" id="ARBA00022989"/>
    </source>
</evidence>
<dbReference type="GO" id="GO:0004930">
    <property type="term" value="F:G protein-coupled receptor activity"/>
    <property type="evidence" value="ECO:0007669"/>
    <property type="project" value="TreeGrafter"/>
</dbReference>
<comment type="caution">
    <text evidence="8">The sequence shown here is derived from an EMBL/GenBank/DDBJ whole genome shotgun (WGS) entry which is preliminary data.</text>
</comment>
<keyword evidence="2 6" id="KW-0812">Transmembrane</keyword>
<reference evidence="8" key="1">
    <citation type="submission" date="2019-10" db="EMBL/GenBank/DDBJ databases">
        <title>Conservation and host-specific expression of non-tandemly repeated heterogenous ribosome RNA gene in arbuscular mycorrhizal fungi.</title>
        <authorList>
            <person name="Maeda T."/>
            <person name="Kobayashi Y."/>
            <person name="Nakagawa T."/>
            <person name="Ezawa T."/>
            <person name="Yamaguchi K."/>
            <person name="Bino T."/>
            <person name="Nishimoto Y."/>
            <person name="Shigenobu S."/>
            <person name="Kawaguchi M."/>
        </authorList>
    </citation>
    <scope>NUCLEOTIDE SEQUENCE</scope>
    <source>
        <strain evidence="8">HR1</strain>
    </source>
</reference>
<feature type="domain" description="G-protein coupled receptors family 1 profile" evidence="7">
    <location>
        <begin position="1"/>
        <end position="219"/>
    </location>
</feature>
<dbReference type="PROSITE" id="PS50262">
    <property type="entry name" value="G_PROTEIN_RECEP_F1_2"/>
    <property type="match status" value="1"/>
</dbReference>
<evidence type="ECO:0000256" key="5">
    <source>
        <dbReference type="SAM" id="MobiDB-lite"/>
    </source>
</evidence>
<organism evidence="8 9">
    <name type="scientific">Rhizophagus clarus</name>
    <dbReference type="NCBI Taxonomy" id="94130"/>
    <lineage>
        <taxon>Eukaryota</taxon>
        <taxon>Fungi</taxon>
        <taxon>Fungi incertae sedis</taxon>
        <taxon>Mucoromycota</taxon>
        <taxon>Glomeromycotina</taxon>
        <taxon>Glomeromycetes</taxon>
        <taxon>Glomerales</taxon>
        <taxon>Glomeraceae</taxon>
        <taxon>Rhizophagus</taxon>
    </lineage>
</organism>
<feature type="transmembrane region" description="Helical" evidence="6">
    <location>
        <begin position="170"/>
        <end position="190"/>
    </location>
</feature>
<dbReference type="GO" id="GO:0007189">
    <property type="term" value="P:adenylate cyclase-activating G protein-coupled receptor signaling pathway"/>
    <property type="evidence" value="ECO:0007669"/>
    <property type="project" value="TreeGrafter"/>
</dbReference>
<dbReference type="PANTHER" id="PTHR23112">
    <property type="entry name" value="G PROTEIN-COUPLED RECEPTOR 157-RELATED"/>
    <property type="match status" value="1"/>
</dbReference>
<feature type="region of interest" description="Disordered" evidence="5">
    <location>
        <begin position="272"/>
        <end position="296"/>
    </location>
</feature>
<feature type="transmembrane region" description="Helical" evidence="6">
    <location>
        <begin position="122"/>
        <end position="144"/>
    </location>
</feature>
<evidence type="ECO:0000313" key="8">
    <source>
        <dbReference type="EMBL" id="GES84816.1"/>
    </source>
</evidence>
<comment type="subcellular location">
    <subcellularLocation>
        <location evidence="1">Membrane</location>
        <topology evidence="1">Multi-pass membrane protein</topology>
    </subcellularLocation>
</comment>
<proteinExistence type="predicted"/>
<dbReference type="InterPro" id="IPR017452">
    <property type="entry name" value="GPCR_Rhodpsn_7TM"/>
</dbReference>
<dbReference type="SUPFAM" id="SSF81321">
    <property type="entry name" value="Family A G protein-coupled receptor-like"/>
    <property type="match status" value="1"/>
</dbReference>
<sequence>MTHKLPFYMAFSDLIIYIALTVNLYYPLANMSPWSDHSCKIVALVFFYSSISNMILVGCLAVLSYFRVCKTMYYELGIMDYKLFLLPVVFPALISLPAWQHFGSDVYWCYSSRDSSFIPLTLLYVDIATLTISIFCYIAISYAINVVRSRNDSGNNNNENNLFLPAYKKIVGYLFIYILQWTPVMVYIIIDSQRQTSMWVYVVCFSSLSMGGVLNAARYISNEGWWLKKENSEAAPESLSSTIRTDQITSNTVTSKSGHTDTVSSSIINQWHIPGDNPPSMVEKSNKSSLETGVAH</sequence>
<keyword evidence="4 6" id="KW-0472">Membrane</keyword>
<feature type="transmembrane region" description="Helical" evidence="6">
    <location>
        <begin position="196"/>
        <end position="220"/>
    </location>
</feature>
<dbReference type="GO" id="GO:0005886">
    <property type="term" value="C:plasma membrane"/>
    <property type="evidence" value="ECO:0007669"/>
    <property type="project" value="TreeGrafter"/>
</dbReference>
<evidence type="ECO:0000256" key="1">
    <source>
        <dbReference type="ARBA" id="ARBA00004141"/>
    </source>
</evidence>
<evidence type="ECO:0000256" key="6">
    <source>
        <dbReference type="SAM" id="Phobius"/>
    </source>
</evidence>
<feature type="transmembrane region" description="Helical" evidence="6">
    <location>
        <begin position="41"/>
        <end position="63"/>
    </location>
</feature>
<dbReference type="Gene3D" id="1.20.1070.10">
    <property type="entry name" value="Rhodopsin 7-helix transmembrane proteins"/>
    <property type="match status" value="1"/>
</dbReference>
<accession>A0A8H3QMF4</accession>
<evidence type="ECO:0000313" key="9">
    <source>
        <dbReference type="Proteomes" id="UP000615446"/>
    </source>
</evidence>
<keyword evidence="3 6" id="KW-1133">Transmembrane helix</keyword>